<feature type="transmembrane region" description="Helical" evidence="2">
    <location>
        <begin position="17"/>
        <end position="37"/>
    </location>
</feature>
<keyword evidence="2" id="KW-0812">Transmembrane</keyword>
<comment type="caution">
    <text evidence="3">The sequence shown here is derived from an EMBL/GenBank/DDBJ whole genome shotgun (WGS) entry which is preliminary data.</text>
</comment>
<dbReference type="Proteomes" id="UP000275385">
    <property type="component" value="Unassembled WGS sequence"/>
</dbReference>
<keyword evidence="2" id="KW-0472">Membrane</keyword>
<protein>
    <submittedName>
        <fullName evidence="3">Uncharacterized protein</fullName>
    </submittedName>
</protein>
<sequence>MATTYGSAAVDLSSRPYAYIAIPLCVTLALLLFAIVIHSNRRKRLAKLNYATTNTEIQQARDRALQERWELGAPGRPRRRALGIRRWSSRSGGRWVWAPGLFATRVEEGLNEYGEAPPPYGGSTGQGKVAEDGGDLEMQIRPSGSRNAECSGSTGPGDGSSQQAHTHGLQDHLVAPPAYEEPPTEGIASSSRNIERRHEGGSASVTEPPPVVLAGHRPA</sequence>
<reference evidence="3 4" key="1">
    <citation type="submission" date="2018-08" db="EMBL/GenBank/DDBJ databases">
        <title>Draft genome of the lignicolous fungus Coniochaeta pulveracea.</title>
        <authorList>
            <person name="Borstlap C.J."/>
            <person name="De Witt R.N."/>
            <person name="Botha A."/>
            <person name="Volschenk H."/>
        </authorList>
    </citation>
    <scope>NUCLEOTIDE SEQUENCE [LARGE SCALE GENOMIC DNA]</scope>
    <source>
        <strain evidence="3 4">CAB683</strain>
    </source>
</reference>
<evidence type="ECO:0000256" key="1">
    <source>
        <dbReference type="SAM" id="MobiDB-lite"/>
    </source>
</evidence>
<keyword evidence="2" id="KW-1133">Transmembrane helix</keyword>
<evidence type="ECO:0000313" key="4">
    <source>
        <dbReference type="Proteomes" id="UP000275385"/>
    </source>
</evidence>
<dbReference type="EMBL" id="QVQW01000001">
    <property type="protein sequence ID" value="RKU49448.1"/>
    <property type="molecule type" value="Genomic_DNA"/>
</dbReference>
<name>A0A420YNK2_9PEZI</name>
<organism evidence="3 4">
    <name type="scientific">Coniochaeta pulveracea</name>
    <dbReference type="NCBI Taxonomy" id="177199"/>
    <lineage>
        <taxon>Eukaryota</taxon>
        <taxon>Fungi</taxon>
        <taxon>Dikarya</taxon>
        <taxon>Ascomycota</taxon>
        <taxon>Pezizomycotina</taxon>
        <taxon>Sordariomycetes</taxon>
        <taxon>Sordariomycetidae</taxon>
        <taxon>Coniochaetales</taxon>
        <taxon>Coniochaetaceae</taxon>
        <taxon>Coniochaeta</taxon>
    </lineage>
</organism>
<evidence type="ECO:0000256" key="2">
    <source>
        <dbReference type="SAM" id="Phobius"/>
    </source>
</evidence>
<keyword evidence="4" id="KW-1185">Reference proteome</keyword>
<proteinExistence type="predicted"/>
<accession>A0A420YNK2</accession>
<dbReference type="AlphaFoldDB" id="A0A420YNK2"/>
<gene>
    <name evidence="3" type="ORF">DL546_007394</name>
</gene>
<evidence type="ECO:0000313" key="3">
    <source>
        <dbReference type="EMBL" id="RKU49448.1"/>
    </source>
</evidence>
<feature type="compositionally biased region" description="Polar residues" evidence="1">
    <location>
        <begin position="142"/>
        <end position="165"/>
    </location>
</feature>
<feature type="region of interest" description="Disordered" evidence="1">
    <location>
        <begin position="136"/>
        <end position="219"/>
    </location>
</feature>
<dbReference type="OrthoDB" id="5232644at2759"/>